<keyword evidence="3" id="KW-0804">Transcription</keyword>
<dbReference type="InterPro" id="IPR009057">
    <property type="entry name" value="Homeodomain-like_sf"/>
</dbReference>
<protein>
    <submittedName>
        <fullName evidence="6">TetR/AcrR family transcriptional regulator</fullName>
    </submittedName>
</protein>
<feature type="DNA-binding region" description="H-T-H motif" evidence="4">
    <location>
        <begin position="88"/>
        <end position="107"/>
    </location>
</feature>
<keyword evidence="1" id="KW-0805">Transcription regulation</keyword>
<gene>
    <name evidence="6" type="ORF">ACH4OY_16105</name>
</gene>
<dbReference type="Pfam" id="PF02909">
    <property type="entry name" value="TetR_C_1"/>
    <property type="match status" value="1"/>
</dbReference>
<evidence type="ECO:0000256" key="4">
    <source>
        <dbReference type="PROSITE-ProRule" id="PRU00335"/>
    </source>
</evidence>
<dbReference type="RefSeq" id="WP_396680283.1">
    <property type="nucleotide sequence ID" value="NZ_JBIRPU010000010.1"/>
</dbReference>
<evidence type="ECO:0000256" key="3">
    <source>
        <dbReference type="ARBA" id="ARBA00023163"/>
    </source>
</evidence>
<sequence>MLAPEISTVEFFMASPPRKTVSGGHDCYCVPWKQIPYNNQTRGGQVPSDFLWEGRAQPTRGPKPALSLERIADAGIAIADAEGLAAVTMQRVAADRGFTKMSLYRYVAGKGELVALMVERAIGVPPAIDPADWRAALKQWAHHLLDAYVRHPWTMEAILGPRAVGPNELSWMECAVSILPSTGLTGSERLDAIGVLAGHVRAIAQQTMVGRQPEADLTAEIAEQLRRHGDRFPALVATMAAAAVDGGHDQAFEFGLDRILDGLDLLVSRRGG</sequence>
<dbReference type="InterPro" id="IPR001647">
    <property type="entry name" value="HTH_TetR"/>
</dbReference>
<dbReference type="InterPro" id="IPR004111">
    <property type="entry name" value="Repressor_TetR_C"/>
</dbReference>
<proteinExistence type="predicted"/>
<dbReference type="PROSITE" id="PS50977">
    <property type="entry name" value="HTH_TETR_2"/>
    <property type="match status" value="1"/>
</dbReference>
<dbReference type="PANTHER" id="PTHR30055:SF151">
    <property type="entry name" value="TRANSCRIPTIONAL REGULATORY PROTEIN"/>
    <property type="match status" value="1"/>
</dbReference>
<organism evidence="6 7">
    <name type="scientific">Micromonospora rubida</name>
    <dbReference type="NCBI Taxonomy" id="2697657"/>
    <lineage>
        <taxon>Bacteria</taxon>
        <taxon>Bacillati</taxon>
        <taxon>Actinomycetota</taxon>
        <taxon>Actinomycetes</taxon>
        <taxon>Micromonosporales</taxon>
        <taxon>Micromonosporaceae</taxon>
        <taxon>Micromonospora</taxon>
    </lineage>
</organism>
<evidence type="ECO:0000313" key="7">
    <source>
        <dbReference type="Proteomes" id="UP001611075"/>
    </source>
</evidence>
<feature type="domain" description="HTH tetR-type" evidence="5">
    <location>
        <begin position="65"/>
        <end position="125"/>
    </location>
</feature>
<evidence type="ECO:0000256" key="2">
    <source>
        <dbReference type="ARBA" id="ARBA00023125"/>
    </source>
</evidence>
<dbReference type="Gene3D" id="1.10.357.10">
    <property type="entry name" value="Tetracycline Repressor, domain 2"/>
    <property type="match status" value="1"/>
</dbReference>
<dbReference type="EMBL" id="JBIRPU010000010">
    <property type="protein sequence ID" value="MFI0794187.1"/>
    <property type="molecule type" value="Genomic_DNA"/>
</dbReference>
<comment type="caution">
    <text evidence="6">The sequence shown here is derived from an EMBL/GenBank/DDBJ whole genome shotgun (WGS) entry which is preliminary data.</text>
</comment>
<evidence type="ECO:0000259" key="5">
    <source>
        <dbReference type="PROSITE" id="PS50977"/>
    </source>
</evidence>
<evidence type="ECO:0000313" key="6">
    <source>
        <dbReference type="EMBL" id="MFI0794187.1"/>
    </source>
</evidence>
<keyword evidence="2 4" id="KW-0238">DNA-binding</keyword>
<dbReference type="Gene3D" id="1.10.10.60">
    <property type="entry name" value="Homeodomain-like"/>
    <property type="match status" value="1"/>
</dbReference>
<evidence type="ECO:0000256" key="1">
    <source>
        <dbReference type="ARBA" id="ARBA00023015"/>
    </source>
</evidence>
<dbReference type="PANTHER" id="PTHR30055">
    <property type="entry name" value="HTH-TYPE TRANSCRIPTIONAL REGULATOR RUTR"/>
    <property type="match status" value="1"/>
</dbReference>
<keyword evidence="7" id="KW-1185">Reference proteome</keyword>
<dbReference type="Proteomes" id="UP001611075">
    <property type="component" value="Unassembled WGS sequence"/>
</dbReference>
<dbReference type="InterPro" id="IPR050109">
    <property type="entry name" value="HTH-type_TetR-like_transc_reg"/>
</dbReference>
<name>A0ABW7SN94_9ACTN</name>
<accession>A0ABW7SN94</accession>
<dbReference type="SUPFAM" id="SSF46689">
    <property type="entry name" value="Homeodomain-like"/>
    <property type="match status" value="1"/>
</dbReference>
<dbReference type="SUPFAM" id="SSF48498">
    <property type="entry name" value="Tetracyclin repressor-like, C-terminal domain"/>
    <property type="match status" value="1"/>
</dbReference>
<reference evidence="6 7" key="1">
    <citation type="submission" date="2024-10" db="EMBL/GenBank/DDBJ databases">
        <title>The Natural Products Discovery Center: Release of the First 8490 Sequenced Strains for Exploring Actinobacteria Biosynthetic Diversity.</title>
        <authorList>
            <person name="Kalkreuter E."/>
            <person name="Kautsar S.A."/>
            <person name="Yang D."/>
            <person name="Bader C.D."/>
            <person name="Teijaro C.N."/>
            <person name="Fluegel L."/>
            <person name="Davis C.M."/>
            <person name="Simpson J.R."/>
            <person name="Lauterbach L."/>
            <person name="Steele A.D."/>
            <person name="Gui C."/>
            <person name="Meng S."/>
            <person name="Li G."/>
            <person name="Viehrig K."/>
            <person name="Ye F."/>
            <person name="Su P."/>
            <person name="Kiefer A.F."/>
            <person name="Nichols A."/>
            <person name="Cepeda A.J."/>
            <person name="Yan W."/>
            <person name="Fan B."/>
            <person name="Jiang Y."/>
            <person name="Adhikari A."/>
            <person name="Zheng C.-J."/>
            <person name="Schuster L."/>
            <person name="Cowan T.M."/>
            <person name="Smanski M.J."/>
            <person name="Chevrette M.G."/>
            <person name="De Carvalho L.P.S."/>
            <person name="Shen B."/>
        </authorList>
    </citation>
    <scope>NUCLEOTIDE SEQUENCE [LARGE SCALE GENOMIC DNA]</scope>
    <source>
        <strain evidence="6 7">NPDC021253</strain>
    </source>
</reference>
<dbReference type="InterPro" id="IPR036271">
    <property type="entry name" value="Tet_transcr_reg_TetR-rel_C_sf"/>
</dbReference>